<feature type="chain" id="PRO_5026203740" evidence="1">
    <location>
        <begin position="23"/>
        <end position="77"/>
    </location>
</feature>
<protein>
    <submittedName>
        <fullName evidence="2">Putative syntaxin-binding protein 2</fullName>
    </submittedName>
</protein>
<dbReference type="AlphaFoldDB" id="A0A6G5AI63"/>
<dbReference type="EMBL" id="GIKN01007607">
    <property type="protein sequence ID" value="NIE49880.1"/>
    <property type="molecule type" value="Transcribed_RNA"/>
</dbReference>
<proteinExistence type="predicted"/>
<sequence>MHNVFHLFVCLCIIFTFSLCSSLSVIFRKPLCMCWHYVISFTCWCAAHCTRLLVLTALYSLVIGSSQATNVAFNPTV</sequence>
<name>A0A6G5AI63_RHIMP</name>
<organism evidence="2">
    <name type="scientific">Rhipicephalus microplus</name>
    <name type="common">Cattle tick</name>
    <name type="synonym">Boophilus microplus</name>
    <dbReference type="NCBI Taxonomy" id="6941"/>
    <lineage>
        <taxon>Eukaryota</taxon>
        <taxon>Metazoa</taxon>
        <taxon>Ecdysozoa</taxon>
        <taxon>Arthropoda</taxon>
        <taxon>Chelicerata</taxon>
        <taxon>Arachnida</taxon>
        <taxon>Acari</taxon>
        <taxon>Parasitiformes</taxon>
        <taxon>Ixodida</taxon>
        <taxon>Ixodoidea</taxon>
        <taxon>Ixodidae</taxon>
        <taxon>Rhipicephalinae</taxon>
        <taxon>Rhipicephalus</taxon>
        <taxon>Boophilus</taxon>
    </lineage>
</organism>
<evidence type="ECO:0000313" key="2">
    <source>
        <dbReference type="EMBL" id="NIE49880.1"/>
    </source>
</evidence>
<reference evidence="2" key="1">
    <citation type="submission" date="2020-03" db="EMBL/GenBank/DDBJ databases">
        <title>A transcriptome and proteome of the tick Rhipicephalus microplus shaped by the genetic composition of its hosts and developmental stage.</title>
        <authorList>
            <person name="Garcia G.R."/>
            <person name="Ribeiro J.M.C."/>
            <person name="Maruyama S.R."/>
            <person name="Gardinasse L.G."/>
            <person name="Nelson K."/>
            <person name="Ferreira B.R."/>
            <person name="Andrade T.G."/>
            <person name="Santos I.K.F.M."/>
        </authorList>
    </citation>
    <scope>NUCLEOTIDE SEQUENCE</scope>
    <source>
        <strain evidence="2">NSGR</strain>
        <tissue evidence="2">Salivary glands</tissue>
    </source>
</reference>
<accession>A0A6G5AI63</accession>
<evidence type="ECO:0000256" key="1">
    <source>
        <dbReference type="SAM" id="SignalP"/>
    </source>
</evidence>
<keyword evidence="1" id="KW-0732">Signal</keyword>
<feature type="signal peptide" evidence="1">
    <location>
        <begin position="1"/>
        <end position="22"/>
    </location>
</feature>